<dbReference type="Pfam" id="PF00232">
    <property type="entry name" value="Glyco_hydro_1"/>
    <property type="match status" value="1"/>
</dbReference>
<sequence>QARWCPGKKNIIAGIRAFLNLISAQRKSYLAMKKADLTIKVGIAMNMTAFRPKNDSFCSRQLTRFFRWITNEFFINRVRNCLDFLGINFYSSYQVQCKKPFLSGKIADGLYQIVIENRHWNLPIYITENGLPDEDDVDRQKFIVDALSQLSRVIGDGTDLRGYFHWSLIDNFEWASGYSMKFGLHDINRHPRKSAEIYRKMILENRHR</sequence>
<comment type="caution">
    <text evidence="5">The sequence shown here is derived from an EMBL/GenBank/DDBJ whole genome shotgun (WGS) entry which is preliminary data.</text>
</comment>
<comment type="similarity">
    <text evidence="1 4">Belongs to the glycosyl hydrolase 1 family.</text>
</comment>
<dbReference type="Gene3D" id="3.20.20.80">
    <property type="entry name" value="Glycosidases"/>
    <property type="match status" value="2"/>
</dbReference>
<protein>
    <recommendedName>
        <fullName evidence="7">Glycoside hydrolase family 1 protein</fullName>
    </recommendedName>
</protein>
<dbReference type="Proteomes" id="UP000229896">
    <property type="component" value="Unassembled WGS sequence"/>
</dbReference>
<dbReference type="PANTHER" id="PTHR10353:SF209">
    <property type="entry name" value="GALACTOLIPID GALACTOSYLTRANSFERASE SFR2, CHLOROPLASTIC"/>
    <property type="match status" value="1"/>
</dbReference>
<dbReference type="InterPro" id="IPR017853">
    <property type="entry name" value="GH"/>
</dbReference>
<dbReference type="GO" id="GO:0008422">
    <property type="term" value="F:beta-glucosidase activity"/>
    <property type="evidence" value="ECO:0007669"/>
    <property type="project" value="TreeGrafter"/>
</dbReference>
<dbReference type="PRINTS" id="PR00131">
    <property type="entry name" value="GLHYDRLASE1"/>
</dbReference>
<evidence type="ECO:0000313" key="5">
    <source>
        <dbReference type="EMBL" id="PIU24523.1"/>
    </source>
</evidence>
<keyword evidence="3" id="KW-0326">Glycosidase</keyword>
<gene>
    <name evidence="5" type="ORF">COT12_00605</name>
</gene>
<dbReference type="PANTHER" id="PTHR10353">
    <property type="entry name" value="GLYCOSYL HYDROLASE"/>
    <property type="match status" value="1"/>
</dbReference>
<reference evidence="6" key="1">
    <citation type="submission" date="2017-09" db="EMBL/GenBank/DDBJ databases">
        <title>Depth-based differentiation of microbial function through sediment-hosted aquifers and enrichment of novel symbionts in the deep terrestrial subsurface.</title>
        <authorList>
            <person name="Probst A.J."/>
            <person name="Ladd B."/>
            <person name="Jarett J.K."/>
            <person name="Geller-Mcgrath D.E."/>
            <person name="Sieber C.M.K."/>
            <person name="Emerson J.B."/>
            <person name="Anantharaman K."/>
            <person name="Thomas B.C."/>
            <person name="Malmstrom R."/>
            <person name="Stieglmeier M."/>
            <person name="Klingl A."/>
            <person name="Woyke T."/>
            <person name="Ryan C.M."/>
            <person name="Banfield J.F."/>
        </authorList>
    </citation>
    <scope>NUCLEOTIDE SEQUENCE [LARGE SCALE GENOMIC DNA]</scope>
</reference>
<accession>A0A2M6YCV9</accession>
<keyword evidence="2" id="KW-0378">Hydrolase</keyword>
<dbReference type="SUPFAM" id="SSF51445">
    <property type="entry name" value="(Trans)glycosidases"/>
    <property type="match status" value="1"/>
</dbReference>
<evidence type="ECO:0000256" key="2">
    <source>
        <dbReference type="ARBA" id="ARBA00022801"/>
    </source>
</evidence>
<dbReference type="EMBL" id="PEXI01000023">
    <property type="protein sequence ID" value="PIU24523.1"/>
    <property type="molecule type" value="Genomic_DNA"/>
</dbReference>
<dbReference type="AlphaFoldDB" id="A0A2M6YCV9"/>
<evidence type="ECO:0008006" key="7">
    <source>
        <dbReference type="Google" id="ProtNLM"/>
    </source>
</evidence>
<proteinExistence type="inferred from homology"/>
<evidence type="ECO:0000256" key="1">
    <source>
        <dbReference type="ARBA" id="ARBA00010838"/>
    </source>
</evidence>
<dbReference type="InterPro" id="IPR001360">
    <property type="entry name" value="Glyco_hydro_1"/>
</dbReference>
<organism evidence="5 6">
    <name type="scientific">Candidatus Berkelbacteria bacterium CG08_land_8_20_14_0_20_39_8</name>
    <dbReference type="NCBI Taxonomy" id="1974511"/>
    <lineage>
        <taxon>Bacteria</taxon>
        <taxon>Candidatus Berkelbacteria</taxon>
    </lineage>
</organism>
<evidence type="ECO:0000256" key="4">
    <source>
        <dbReference type="RuleBase" id="RU003690"/>
    </source>
</evidence>
<evidence type="ECO:0000313" key="6">
    <source>
        <dbReference type="Proteomes" id="UP000229896"/>
    </source>
</evidence>
<dbReference type="GO" id="GO:0005975">
    <property type="term" value="P:carbohydrate metabolic process"/>
    <property type="evidence" value="ECO:0007669"/>
    <property type="project" value="InterPro"/>
</dbReference>
<evidence type="ECO:0000256" key="3">
    <source>
        <dbReference type="ARBA" id="ARBA00023295"/>
    </source>
</evidence>
<name>A0A2M6YCV9_9BACT</name>
<feature type="non-terminal residue" evidence="5">
    <location>
        <position position="1"/>
    </location>
</feature>